<dbReference type="AlphaFoldDB" id="A0AA86Q8D0"/>
<sequence>MGCCHSCCRKQKIIVQSPKIPQSHLSPNIQRQLHQHKEDLIEKSEPEQLKQTEKQTEMFELDSSESQKQTQIEQEQVIQIQNIQELNNTQTNITVHSKLAQQEINTVQTNIQNVSTNILNYGNISNYQPLETPTTIDFGSHTTRIGVEYDFKSYITCMGSFKKQISNEKTVFYADAAYRKKTLLDLQFPITNNENQIKFLDEIINTQFPEDKTSAVQVICDESNRKGIAELLFEKHNYQYVQFVNQLALNILQSGKTQGHVINAGGFCHSAFIYENRVINYSTESCGFGAIQLVMEQLREHGIYGSYQQAEELVQKSQIILPDKQTVKIDQNCYYNINKSIEKVIKTSQIMDLQLRNNQILITGGFSHLCTNSNYQCSDNAYLSSYYGAIIKNTLKTSEFVRMEDYCEFGNNCVQKWFACQ</sequence>
<comment type="caution">
    <text evidence="1">The sequence shown here is derived from an EMBL/GenBank/DDBJ whole genome shotgun (WGS) entry which is preliminary data.</text>
</comment>
<reference evidence="2 3" key="2">
    <citation type="submission" date="2024-07" db="EMBL/GenBank/DDBJ databases">
        <authorList>
            <person name="Akdeniz Z."/>
        </authorList>
    </citation>
    <scope>NUCLEOTIDE SEQUENCE [LARGE SCALE GENOMIC DNA]</scope>
</reference>
<dbReference type="SUPFAM" id="SSF53067">
    <property type="entry name" value="Actin-like ATPase domain"/>
    <property type="match status" value="2"/>
</dbReference>
<evidence type="ECO:0000313" key="2">
    <source>
        <dbReference type="EMBL" id="CAL6020501.1"/>
    </source>
</evidence>
<organism evidence="1">
    <name type="scientific">Hexamita inflata</name>
    <dbReference type="NCBI Taxonomy" id="28002"/>
    <lineage>
        <taxon>Eukaryota</taxon>
        <taxon>Metamonada</taxon>
        <taxon>Diplomonadida</taxon>
        <taxon>Hexamitidae</taxon>
        <taxon>Hexamitinae</taxon>
        <taxon>Hexamita</taxon>
    </lineage>
</organism>
<reference evidence="1" key="1">
    <citation type="submission" date="2023-06" db="EMBL/GenBank/DDBJ databases">
        <authorList>
            <person name="Kurt Z."/>
        </authorList>
    </citation>
    <scope>NUCLEOTIDE SEQUENCE</scope>
</reference>
<dbReference type="Pfam" id="PF00022">
    <property type="entry name" value="Actin"/>
    <property type="match status" value="1"/>
</dbReference>
<gene>
    <name evidence="2" type="ORF">HINF_LOCUS27522</name>
    <name evidence="1" type="ORF">HINF_LOCUS40843</name>
</gene>
<dbReference type="EMBL" id="CAXDID020000086">
    <property type="protein sequence ID" value="CAL6020501.1"/>
    <property type="molecule type" value="Genomic_DNA"/>
</dbReference>
<evidence type="ECO:0000313" key="3">
    <source>
        <dbReference type="Proteomes" id="UP001642409"/>
    </source>
</evidence>
<dbReference type="Proteomes" id="UP001642409">
    <property type="component" value="Unassembled WGS sequence"/>
</dbReference>
<proteinExistence type="predicted"/>
<dbReference type="Gene3D" id="3.30.420.40">
    <property type="match status" value="1"/>
</dbReference>
<dbReference type="InterPro" id="IPR043129">
    <property type="entry name" value="ATPase_NBD"/>
</dbReference>
<dbReference type="EMBL" id="CATOUU010000838">
    <property type="protein sequence ID" value="CAI9953198.1"/>
    <property type="molecule type" value="Genomic_DNA"/>
</dbReference>
<name>A0AA86Q8D0_9EUKA</name>
<evidence type="ECO:0000313" key="1">
    <source>
        <dbReference type="EMBL" id="CAI9953198.1"/>
    </source>
</evidence>
<dbReference type="InterPro" id="IPR004000">
    <property type="entry name" value="Actin"/>
</dbReference>
<accession>A0AA86Q8D0</accession>
<protein>
    <submittedName>
        <fullName evidence="2">Actin</fullName>
    </submittedName>
    <submittedName>
        <fullName evidence="1">Cytoskeletal 1A</fullName>
    </submittedName>
</protein>
<keyword evidence="3" id="KW-1185">Reference proteome</keyword>